<keyword evidence="2" id="KW-0378">Hydrolase</keyword>
<dbReference type="GO" id="GO:0008930">
    <property type="term" value="F:methylthioadenosine nucleosidase activity"/>
    <property type="evidence" value="ECO:0007669"/>
    <property type="project" value="TreeGrafter"/>
</dbReference>
<dbReference type="InterPro" id="IPR000845">
    <property type="entry name" value="Nucleoside_phosphorylase_d"/>
</dbReference>
<evidence type="ECO:0000313" key="3">
    <source>
        <dbReference type="Proteomes" id="UP000580051"/>
    </source>
</evidence>
<evidence type="ECO:0000313" key="2">
    <source>
        <dbReference type="EMBL" id="GFP22068.1"/>
    </source>
</evidence>
<dbReference type="Pfam" id="PF01048">
    <property type="entry name" value="PNP_UDP_1"/>
    <property type="match status" value="1"/>
</dbReference>
<gene>
    <name evidence="2" type="ORF">HKBW3S06_01295</name>
</gene>
<proteinExistence type="predicted"/>
<name>A0A6V8NP17_9ACTN</name>
<organism evidence="2 3">
    <name type="scientific">Candidatus Hakubella thermalkaliphila</name>
    <dbReference type="NCBI Taxonomy" id="2754717"/>
    <lineage>
        <taxon>Bacteria</taxon>
        <taxon>Bacillati</taxon>
        <taxon>Actinomycetota</taxon>
        <taxon>Actinomycetota incertae sedis</taxon>
        <taxon>Candidatus Hakubellales</taxon>
        <taxon>Candidatus Hakubellaceae</taxon>
        <taxon>Candidatus Hakubella</taxon>
    </lineage>
</organism>
<dbReference type="PANTHER" id="PTHR46832">
    <property type="entry name" value="5'-METHYLTHIOADENOSINE/S-ADENOSYLHOMOCYSTEINE NUCLEOSIDASE"/>
    <property type="match status" value="1"/>
</dbReference>
<evidence type="ECO:0000259" key="1">
    <source>
        <dbReference type="Pfam" id="PF01048"/>
    </source>
</evidence>
<dbReference type="GO" id="GO:0005829">
    <property type="term" value="C:cytosol"/>
    <property type="evidence" value="ECO:0007669"/>
    <property type="project" value="TreeGrafter"/>
</dbReference>
<protein>
    <submittedName>
        <fullName evidence="2">Futalosine hydrolase</fullName>
    </submittedName>
</protein>
<feature type="domain" description="Nucleoside phosphorylase" evidence="1">
    <location>
        <begin position="3"/>
        <end position="100"/>
    </location>
</feature>
<sequence>IGKTNIIHIISGIGKTNAAHAATLLIEKFSPSAVINFGIGGAYPSANLRAGDIAIADKEIYGDEGLWLKDGFHKTDEIGIPLLKKDRKKYFNEFPLDRKFIGKVMDVFKRQLHPPHPLLDKGG</sequence>
<accession>A0A6V8NP17</accession>
<reference evidence="2 3" key="1">
    <citation type="journal article" date="2020" name="Front. Microbiol.">
        <title>Single-cell genomics of novel Actinobacteria with the Wood-Ljungdahl pathway discovered in a serpentinizing system.</title>
        <authorList>
            <person name="Merino N."/>
            <person name="Kawai M."/>
            <person name="Boyd E.S."/>
            <person name="Colman D.R."/>
            <person name="McGlynn S.E."/>
            <person name="Nealson K.H."/>
            <person name="Kurokawa K."/>
            <person name="Hongoh Y."/>
        </authorList>
    </citation>
    <scope>NUCLEOTIDE SEQUENCE [LARGE SCALE GENOMIC DNA]</scope>
    <source>
        <strain evidence="2 3">S06</strain>
    </source>
</reference>
<dbReference type="Gene3D" id="3.40.50.1580">
    <property type="entry name" value="Nucleoside phosphorylase domain"/>
    <property type="match status" value="1"/>
</dbReference>
<feature type="non-terminal residue" evidence="2">
    <location>
        <position position="1"/>
    </location>
</feature>
<dbReference type="EMBL" id="BLRV01000197">
    <property type="protein sequence ID" value="GFP22068.1"/>
    <property type="molecule type" value="Genomic_DNA"/>
</dbReference>
<comment type="caution">
    <text evidence="2">The sequence shown here is derived from an EMBL/GenBank/DDBJ whole genome shotgun (WGS) entry which is preliminary data.</text>
</comment>
<dbReference type="InterPro" id="IPR035994">
    <property type="entry name" value="Nucleoside_phosphorylase_sf"/>
</dbReference>
<dbReference type="AlphaFoldDB" id="A0A6V8NP17"/>
<dbReference type="GO" id="GO:0008782">
    <property type="term" value="F:adenosylhomocysteine nucleosidase activity"/>
    <property type="evidence" value="ECO:0007669"/>
    <property type="project" value="TreeGrafter"/>
</dbReference>
<dbReference type="GO" id="GO:0019284">
    <property type="term" value="P:L-methionine salvage from S-adenosylmethionine"/>
    <property type="evidence" value="ECO:0007669"/>
    <property type="project" value="TreeGrafter"/>
</dbReference>
<dbReference type="Proteomes" id="UP000580051">
    <property type="component" value="Unassembled WGS sequence"/>
</dbReference>
<dbReference type="GO" id="GO:0009116">
    <property type="term" value="P:nucleoside metabolic process"/>
    <property type="evidence" value="ECO:0007669"/>
    <property type="project" value="InterPro"/>
</dbReference>
<dbReference type="PANTHER" id="PTHR46832:SF2">
    <property type="entry name" value="FUTALOSINE HYDROLASE"/>
    <property type="match status" value="1"/>
</dbReference>
<dbReference type="SUPFAM" id="SSF53167">
    <property type="entry name" value="Purine and uridine phosphorylases"/>
    <property type="match status" value="1"/>
</dbReference>